<name>A0A6J3MIW1_9PEZI</name>
<dbReference type="RefSeq" id="XP_033464884.1">
    <property type="nucleotide sequence ID" value="XM_033600355.1"/>
</dbReference>
<proteinExistence type="predicted"/>
<reference evidence="2" key="2">
    <citation type="submission" date="2020-04" db="EMBL/GenBank/DDBJ databases">
        <authorList>
            <consortium name="NCBI Genome Project"/>
        </authorList>
    </citation>
    <scope>NUCLEOTIDE SEQUENCE</scope>
    <source>
        <strain evidence="2">CBS 342.82</strain>
    </source>
</reference>
<evidence type="ECO:0000313" key="2">
    <source>
        <dbReference type="RefSeq" id="XP_033464884.1"/>
    </source>
</evidence>
<dbReference type="GeneID" id="54358155"/>
<reference evidence="2" key="3">
    <citation type="submission" date="2025-08" db="UniProtKB">
        <authorList>
            <consortium name="RefSeq"/>
        </authorList>
    </citation>
    <scope>IDENTIFICATION</scope>
    <source>
        <strain evidence="2">CBS 342.82</strain>
    </source>
</reference>
<protein>
    <submittedName>
        <fullName evidence="2">Uncharacterized protein</fullName>
    </submittedName>
</protein>
<organism evidence="2">
    <name type="scientific">Dissoconium aciculare CBS 342.82</name>
    <dbReference type="NCBI Taxonomy" id="1314786"/>
    <lineage>
        <taxon>Eukaryota</taxon>
        <taxon>Fungi</taxon>
        <taxon>Dikarya</taxon>
        <taxon>Ascomycota</taxon>
        <taxon>Pezizomycotina</taxon>
        <taxon>Dothideomycetes</taxon>
        <taxon>Dothideomycetidae</taxon>
        <taxon>Mycosphaerellales</taxon>
        <taxon>Dissoconiaceae</taxon>
        <taxon>Dissoconium</taxon>
    </lineage>
</organism>
<gene>
    <name evidence="2" type="ORF">K489DRAFT_29867</name>
</gene>
<dbReference type="AlphaFoldDB" id="A0A6J3MIW1"/>
<evidence type="ECO:0000313" key="1">
    <source>
        <dbReference type="Proteomes" id="UP000504637"/>
    </source>
</evidence>
<keyword evidence="1" id="KW-1185">Reference proteome</keyword>
<sequence length="153" mass="17131">MFCTRVPPTITRTAPARRRPRNDIGLRCVLAFCLSFCCSTTKAGCVVVPRACLLLSIAFYSALPSEKYKRSARVIDARSFRIGRERFLSKTSSNSQPLSSFTCNRVPPRERINPAMQFKIQLFPHDFFSLSLSPPALDTFNSSSSSIGAFFSY</sequence>
<reference evidence="2" key="1">
    <citation type="submission" date="2020-01" db="EMBL/GenBank/DDBJ databases">
        <authorList>
            <consortium name="DOE Joint Genome Institute"/>
            <person name="Haridas S."/>
            <person name="Albert R."/>
            <person name="Binder M."/>
            <person name="Bloem J."/>
            <person name="Labutti K."/>
            <person name="Salamov A."/>
            <person name="Andreopoulos B."/>
            <person name="Baker S.E."/>
            <person name="Barry K."/>
            <person name="Bills G."/>
            <person name="Bluhm B.H."/>
            <person name="Cannon C."/>
            <person name="Castanera R."/>
            <person name="Culley D.E."/>
            <person name="Daum C."/>
            <person name="Ezra D."/>
            <person name="Gonzalez J.B."/>
            <person name="Henrissat B."/>
            <person name="Kuo A."/>
            <person name="Liang C."/>
            <person name="Lipzen A."/>
            <person name="Lutzoni F."/>
            <person name="Magnuson J."/>
            <person name="Mondo S."/>
            <person name="Nolan M."/>
            <person name="Ohm R."/>
            <person name="Pangilinan J."/>
            <person name="Park H.-J."/>
            <person name="Ramirez L."/>
            <person name="Alfaro M."/>
            <person name="Sun H."/>
            <person name="Tritt A."/>
            <person name="Yoshinaga Y."/>
            <person name="Zwiers L.-H."/>
            <person name="Turgeon B.G."/>
            <person name="Goodwin S.B."/>
            <person name="Spatafora J.W."/>
            <person name="Crous P.W."/>
            <person name="Grigoriev I.V."/>
        </authorList>
    </citation>
    <scope>NUCLEOTIDE SEQUENCE</scope>
    <source>
        <strain evidence="2">CBS 342.82</strain>
    </source>
</reference>
<accession>A0A6J3MIW1</accession>
<dbReference type="Proteomes" id="UP000504637">
    <property type="component" value="Unplaced"/>
</dbReference>